<protein>
    <submittedName>
        <fullName evidence="2">Uncharacterized protein</fullName>
    </submittedName>
</protein>
<keyword evidence="1" id="KW-0732">Signal</keyword>
<comment type="caution">
    <text evidence="2">The sequence shown here is derived from an EMBL/GenBank/DDBJ whole genome shotgun (WGS) entry which is preliminary data.</text>
</comment>
<reference evidence="2 3" key="1">
    <citation type="submission" date="2023-12" db="EMBL/GenBank/DDBJ databases">
        <title>Friends and Foes: Symbiotic and Algicidal bacterial influence on Karenia brevis blooms.</title>
        <authorList>
            <person name="Fei C."/>
            <person name="Mohamed A.R."/>
            <person name="Booker A."/>
            <person name="Arshad M."/>
            <person name="Klass S."/>
            <person name="Ahn S."/>
            <person name="Gilbert P.M."/>
            <person name="Heil C.A."/>
            <person name="Martinez J.M."/>
            <person name="Amin S.A."/>
        </authorList>
    </citation>
    <scope>NUCLEOTIDE SEQUENCE [LARGE SCALE GENOMIC DNA]</scope>
    <source>
        <strain evidence="2 3">CE15</strain>
    </source>
</reference>
<evidence type="ECO:0000313" key="3">
    <source>
        <dbReference type="Proteomes" id="UP001382455"/>
    </source>
</evidence>
<proteinExistence type="predicted"/>
<evidence type="ECO:0000313" key="2">
    <source>
        <dbReference type="EMBL" id="MEI4551218.1"/>
    </source>
</evidence>
<evidence type="ECO:0000256" key="1">
    <source>
        <dbReference type="SAM" id="SignalP"/>
    </source>
</evidence>
<keyword evidence="3" id="KW-1185">Reference proteome</keyword>
<accession>A0ABU8EYG3</accession>
<sequence length="133" mass="15130">MIRLLLCLIAFSPLTLFANQNVISVVRVVPHSFELAFPNERNIEPELSDFHVKNFVLMSNENGERFTVVTIQNLANGSRTLNHKHLMAQVSNGARIRPLAFEQMFKDDETLSLTIQFGESHFPLLTVYSRTKG</sequence>
<dbReference type="RefSeq" id="WP_336436231.1">
    <property type="nucleotide sequence ID" value="NZ_JBAWKS010000002.1"/>
</dbReference>
<organism evidence="2 3">
    <name type="scientific">Pseudoalteromonas spongiae</name>
    <dbReference type="NCBI Taxonomy" id="298657"/>
    <lineage>
        <taxon>Bacteria</taxon>
        <taxon>Pseudomonadati</taxon>
        <taxon>Pseudomonadota</taxon>
        <taxon>Gammaproteobacteria</taxon>
        <taxon>Alteromonadales</taxon>
        <taxon>Pseudoalteromonadaceae</taxon>
        <taxon>Pseudoalteromonas</taxon>
    </lineage>
</organism>
<name>A0ABU8EYG3_9GAMM</name>
<dbReference type="EMBL" id="JBAWKS010000002">
    <property type="protein sequence ID" value="MEI4551218.1"/>
    <property type="molecule type" value="Genomic_DNA"/>
</dbReference>
<dbReference type="Proteomes" id="UP001382455">
    <property type="component" value="Unassembled WGS sequence"/>
</dbReference>
<feature type="chain" id="PRO_5046827459" evidence="1">
    <location>
        <begin position="19"/>
        <end position="133"/>
    </location>
</feature>
<gene>
    <name evidence="2" type="ORF">WAE96_16210</name>
</gene>
<feature type="signal peptide" evidence="1">
    <location>
        <begin position="1"/>
        <end position="18"/>
    </location>
</feature>